<accession>A0ABP8GS31</accession>
<dbReference type="InterPro" id="IPR013655">
    <property type="entry name" value="PAS_fold_3"/>
</dbReference>
<dbReference type="SMART" id="SM00086">
    <property type="entry name" value="PAC"/>
    <property type="match status" value="2"/>
</dbReference>
<organism evidence="10 11">
    <name type="scientific">Mucilaginibacter gynuensis</name>
    <dbReference type="NCBI Taxonomy" id="1302236"/>
    <lineage>
        <taxon>Bacteria</taxon>
        <taxon>Pseudomonadati</taxon>
        <taxon>Bacteroidota</taxon>
        <taxon>Sphingobacteriia</taxon>
        <taxon>Sphingobacteriales</taxon>
        <taxon>Sphingobacteriaceae</taxon>
        <taxon>Mucilaginibacter</taxon>
    </lineage>
</organism>
<dbReference type="SUPFAM" id="SSF47384">
    <property type="entry name" value="Homodimeric domain of signal transducing histidine kinase"/>
    <property type="match status" value="1"/>
</dbReference>
<dbReference type="SUPFAM" id="SSF55874">
    <property type="entry name" value="ATPase domain of HSP90 chaperone/DNA topoisomerase II/histidine kinase"/>
    <property type="match status" value="1"/>
</dbReference>
<reference evidence="11" key="1">
    <citation type="journal article" date="2019" name="Int. J. Syst. Evol. Microbiol.">
        <title>The Global Catalogue of Microorganisms (GCM) 10K type strain sequencing project: providing services to taxonomists for standard genome sequencing and annotation.</title>
        <authorList>
            <consortium name="The Broad Institute Genomics Platform"/>
            <consortium name="The Broad Institute Genome Sequencing Center for Infectious Disease"/>
            <person name="Wu L."/>
            <person name="Ma J."/>
        </authorList>
    </citation>
    <scope>NUCLEOTIDE SEQUENCE [LARGE SCALE GENOMIC DNA]</scope>
    <source>
        <strain evidence="11">JCM 17705</strain>
    </source>
</reference>
<sequence length="1318" mass="149659">MPDNSGFTFVVIQHLSPDYKSLLAELVAKHTRMKVLEAANDEKLQRNCVYIIPTKKLMTIKGHQLKLADKIKDKTPNTAIDTFFFSLAKDKKDKAIAIVLSGTGTDGTKGIEAIKEAGGMVMVQEPSSAKFDGMPNSAITSGNADFILPPAKMHLELHNFVQQKSAPELAAEQVDDGLMSELFQLVSQNSDQDFNLYKTPTILRRIARRMAAVEVPDLRDYVDLLHQDAGEVSLLAKDFLIGVTKFFRDKAAFDVLAKDIIPELIRQKQDGDLLKVWVCACSTGEEAYSIAVLINDCLLQAGKSLEVKIFATDVDEKSIEIAGKNSYPLTVAKEIPASLLKKYFVKDRKSYSVIPSIRKQIVFARHNVIKSPPFIKNDLITCRNMLIYMNSLLQQKVVATFHYSLNREGFLFLGSSENASSIKEGITEISSKWKIYQKSGTINYGLHHTYTAAAPSLKVPESRPLKTIDSGKTIEQEFLELMTEEFDAVAIFIDKNYIVQDTIGNYRRYLNLPEKKLDLNILNLVSRDVAIVLNTAIRRAWKEHKKTYLNKIRIKRENEELYLQITVKPPEGGSPSGYTLLMFTETKAEPGTKEGITLQTVGPEHQQEHLLEVEAELNETRANLQMAVEEMETTNEELQSSNEELLSANEELQSGNEELQSLNEELHTLNSEHQVKIRELIELNDDLDNYFKSTDIGQIFIDSGMRIRKFNPAAIHIVNLIEADIGRPISHISSNLQYDHLVNDIHTVLSSAQMSEKEIRVRNGTNYLMRIMPYVRKDKQRDGVVISFIDITVITELNNIISGVFNASSAAILAFRETRNRSGKINDFKCIAYNNAALQLVGKSAEMMEAQPSVKEFADLSHTIAFDQFVKVVESGKALHTELQTLSNDWYQVVTAKMDDGFVISLTNVTDRRNAEQKLRKNYHELITAREGLKDLNNQLEDRVFERTRKLTESEERFNLVAKATNDTIWDWNLINNTMWRSENFTVMFGYERDEASNHIGFWFEKVHPADRERVQDSVYYAINHQEKHWSAEYRFLKADNTYAYILDRGSILEDEFRTPYRLVGSIIDITRQKETETHLIKAQEATEELMRKKDEFMSVASHELKTPVTSLKGSLQILQRMASKMDRKDPMVSFIDKAERQTGKLTVLLDDLLDVTKIQEGKLLLNYTRFDAVSMLRESIEEVRAQGGTHRLVFSCDDVAEINADRTRLEQVVNNFLTNAIKYSPGADQIVITCGVEGAYFKVTVQDFGIGVPDSKRNFLFDRFYRVQESSTHFGGLGLGLYICAEIVERHHGDIGVESEEGKGSVFWFKVPVDKME</sequence>
<dbReference type="Proteomes" id="UP001500582">
    <property type="component" value="Unassembled WGS sequence"/>
</dbReference>
<comment type="caution">
    <text evidence="3">Lacks conserved residue(s) required for the propagation of feature annotation.</text>
</comment>
<dbReference type="InterPro" id="IPR005467">
    <property type="entry name" value="His_kinase_dom"/>
</dbReference>
<dbReference type="InterPro" id="IPR000780">
    <property type="entry name" value="CheR_MeTrfase"/>
</dbReference>
<evidence type="ECO:0000259" key="6">
    <source>
        <dbReference type="PROSITE" id="PS50112"/>
    </source>
</evidence>
<feature type="domain" description="PAS" evidence="6">
    <location>
        <begin position="954"/>
        <end position="1026"/>
    </location>
</feature>
<evidence type="ECO:0000256" key="2">
    <source>
        <dbReference type="ARBA" id="ARBA00012438"/>
    </source>
</evidence>
<evidence type="ECO:0000256" key="4">
    <source>
        <dbReference type="SAM" id="Coils"/>
    </source>
</evidence>
<dbReference type="SUPFAM" id="SSF47757">
    <property type="entry name" value="Chemotaxis receptor methyltransferase CheR, N-terminal domain"/>
    <property type="match status" value="1"/>
</dbReference>
<dbReference type="SUPFAM" id="SSF52738">
    <property type="entry name" value="Methylesterase CheB, C-terminal domain"/>
    <property type="match status" value="1"/>
</dbReference>
<dbReference type="EMBL" id="BAABFT010000009">
    <property type="protein sequence ID" value="GAA4328842.1"/>
    <property type="molecule type" value="Genomic_DNA"/>
</dbReference>
<evidence type="ECO:0000313" key="10">
    <source>
        <dbReference type="EMBL" id="GAA4328842.1"/>
    </source>
</evidence>
<dbReference type="PROSITE" id="PS50109">
    <property type="entry name" value="HIS_KIN"/>
    <property type="match status" value="1"/>
</dbReference>
<dbReference type="EC" id="2.7.13.3" evidence="2"/>
<dbReference type="SMART" id="SM00387">
    <property type="entry name" value="HATPase_c"/>
    <property type="match status" value="1"/>
</dbReference>
<dbReference type="InterPro" id="IPR000014">
    <property type="entry name" value="PAS"/>
</dbReference>
<dbReference type="PRINTS" id="PR00996">
    <property type="entry name" value="CHERMTFRASE"/>
</dbReference>
<keyword evidence="4" id="KW-0175">Coiled coil</keyword>
<dbReference type="Pfam" id="PF13596">
    <property type="entry name" value="PAS_10"/>
    <property type="match status" value="1"/>
</dbReference>
<dbReference type="Pfam" id="PF03705">
    <property type="entry name" value="CheR_N"/>
    <property type="match status" value="1"/>
</dbReference>
<dbReference type="SUPFAM" id="SSF53335">
    <property type="entry name" value="S-adenosyl-L-methionine-dependent methyltransferases"/>
    <property type="match status" value="1"/>
</dbReference>
<dbReference type="SUPFAM" id="SSF55785">
    <property type="entry name" value="PYP-like sensor domain (PAS domain)"/>
    <property type="match status" value="2"/>
</dbReference>
<feature type="domain" description="PAC" evidence="7">
    <location>
        <begin position="1030"/>
        <end position="1082"/>
    </location>
</feature>
<dbReference type="InterPro" id="IPR000673">
    <property type="entry name" value="Sig_transdc_resp-reg_Me-estase"/>
</dbReference>
<evidence type="ECO:0000256" key="1">
    <source>
        <dbReference type="ARBA" id="ARBA00000085"/>
    </source>
</evidence>
<dbReference type="Pfam" id="PF01339">
    <property type="entry name" value="CheB_methylest"/>
    <property type="match status" value="1"/>
</dbReference>
<dbReference type="Gene3D" id="3.40.50.150">
    <property type="entry name" value="Vaccinia Virus protein VP39"/>
    <property type="match status" value="1"/>
</dbReference>
<dbReference type="InterPro" id="IPR029063">
    <property type="entry name" value="SAM-dependent_MTases_sf"/>
</dbReference>
<evidence type="ECO:0000256" key="3">
    <source>
        <dbReference type="PROSITE-ProRule" id="PRU00050"/>
    </source>
</evidence>
<dbReference type="PROSITE" id="PS50122">
    <property type="entry name" value="CHEB"/>
    <property type="match status" value="1"/>
</dbReference>
<protein>
    <recommendedName>
        <fullName evidence="2">histidine kinase</fullName>
        <ecNumber evidence="2">2.7.13.3</ecNumber>
    </recommendedName>
</protein>
<proteinExistence type="predicted"/>
<dbReference type="InterPro" id="IPR036097">
    <property type="entry name" value="HisK_dim/P_sf"/>
</dbReference>
<dbReference type="CDD" id="cd00130">
    <property type="entry name" value="PAS"/>
    <property type="match status" value="1"/>
</dbReference>
<dbReference type="InterPro" id="IPR000700">
    <property type="entry name" value="PAS-assoc_C"/>
</dbReference>
<dbReference type="SMART" id="SM00388">
    <property type="entry name" value="HisKA"/>
    <property type="match status" value="1"/>
</dbReference>
<comment type="caution">
    <text evidence="10">The sequence shown here is derived from an EMBL/GenBank/DDBJ whole genome shotgun (WGS) entry which is preliminary data.</text>
</comment>
<dbReference type="Pfam" id="PF08447">
    <property type="entry name" value="PAS_3"/>
    <property type="match status" value="1"/>
</dbReference>
<dbReference type="NCBIfam" id="TIGR00229">
    <property type="entry name" value="sensory_box"/>
    <property type="match status" value="1"/>
</dbReference>
<dbReference type="Pfam" id="PF00512">
    <property type="entry name" value="HisKA"/>
    <property type="match status" value="1"/>
</dbReference>
<dbReference type="PANTHER" id="PTHR24422">
    <property type="entry name" value="CHEMOTAXIS PROTEIN METHYLTRANSFERASE"/>
    <property type="match status" value="1"/>
</dbReference>
<evidence type="ECO:0000259" key="9">
    <source>
        <dbReference type="PROSITE" id="PS50123"/>
    </source>
</evidence>
<keyword evidence="11" id="KW-1185">Reference proteome</keyword>
<dbReference type="SMART" id="SM00091">
    <property type="entry name" value="PAS"/>
    <property type="match status" value="2"/>
</dbReference>
<dbReference type="InterPro" id="IPR022641">
    <property type="entry name" value="CheR_N"/>
</dbReference>
<dbReference type="Gene3D" id="3.40.50.180">
    <property type="entry name" value="Methylesterase CheB, C-terminal domain"/>
    <property type="match status" value="1"/>
</dbReference>
<dbReference type="InterPro" id="IPR036890">
    <property type="entry name" value="HATPase_C_sf"/>
</dbReference>
<feature type="domain" description="Histidine kinase" evidence="5">
    <location>
        <begin position="1100"/>
        <end position="1316"/>
    </location>
</feature>
<dbReference type="CDD" id="cd16434">
    <property type="entry name" value="CheB-CheR_fusion"/>
    <property type="match status" value="1"/>
</dbReference>
<feature type="domain" description="CheB-type methylesterase" evidence="8">
    <location>
        <begin position="1"/>
        <end position="164"/>
    </location>
</feature>
<dbReference type="InterPro" id="IPR001610">
    <property type="entry name" value="PAC"/>
</dbReference>
<dbReference type="Gene3D" id="3.30.565.10">
    <property type="entry name" value="Histidine kinase-like ATPase, C-terminal domain"/>
    <property type="match status" value="1"/>
</dbReference>
<evidence type="ECO:0000313" key="11">
    <source>
        <dbReference type="Proteomes" id="UP001500582"/>
    </source>
</evidence>
<dbReference type="InterPro" id="IPR035909">
    <property type="entry name" value="CheB_C"/>
</dbReference>
<name>A0ABP8GS31_9SPHI</name>
<dbReference type="Pfam" id="PF02518">
    <property type="entry name" value="HATPase_c"/>
    <property type="match status" value="1"/>
</dbReference>
<dbReference type="PROSITE" id="PS50113">
    <property type="entry name" value="PAC"/>
    <property type="match status" value="1"/>
</dbReference>
<gene>
    <name evidence="10" type="ORF">GCM10023149_33060</name>
</gene>
<evidence type="ECO:0000259" key="5">
    <source>
        <dbReference type="PROSITE" id="PS50109"/>
    </source>
</evidence>
<comment type="catalytic activity">
    <reaction evidence="1">
        <text>ATP + protein L-histidine = ADP + protein N-phospho-L-histidine.</text>
        <dbReference type="EC" id="2.7.13.3"/>
    </reaction>
</comment>
<dbReference type="PROSITE" id="PS50123">
    <property type="entry name" value="CHER"/>
    <property type="match status" value="1"/>
</dbReference>
<dbReference type="Pfam" id="PF01739">
    <property type="entry name" value="CheR"/>
    <property type="match status" value="1"/>
</dbReference>
<evidence type="ECO:0000259" key="7">
    <source>
        <dbReference type="PROSITE" id="PS50113"/>
    </source>
</evidence>
<dbReference type="PROSITE" id="PS50112">
    <property type="entry name" value="PAS"/>
    <property type="match status" value="1"/>
</dbReference>
<dbReference type="InterPro" id="IPR050903">
    <property type="entry name" value="Bact_Chemotaxis_MeTrfase"/>
</dbReference>
<dbReference type="SMART" id="SM00138">
    <property type="entry name" value="MeTrc"/>
    <property type="match status" value="1"/>
</dbReference>
<feature type="coiled-coil region" evidence="4">
    <location>
        <begin position="610"/>
        <end position="679"/>
    </location>
</feature>
<evidence type="ECO:0000259" key="8">
    <source>
        <dbReference type="PROSITE" id="PS50122"/>
    </source>
</evidence>
<dbReference type="InterPro" id="IPR022642">
    <property type="entry name" value="CheR_C"/>
</dbReference>
<dbReference type="InterPro" id="IPR035965">
    <property type="entry name" value="PAS-like_dom_sf"/>
</dbReference>
<dbReference type="InterPro" id="IPR003594">
    <property type="entry name" value="HATPase_dom"/>
</dbReference>
<dbReference type="CDD" id="cd00082">
    <property type="entry name" value="HisKA"/>
    <property type="match status" value="1"/>
</dbReference>
<feature type="domain" description="CheR-type methyltransferase" evidence="9">
    <location>
        <begin position="184"/>
        <end position="417"/>
    </location>
</feature>
<dbReference type="Gene3D" id="3.30.450.20">
    <property type="entry name" value="PAS domain"/>
    <property type="match status" value="3"/>
</dbReference>
<dbReference type="Gene3D" id="1.10.287.130">
    <property type="match status" value="1"/>
</dbReference>
<dbReference type="InterPro" id="IPR003661">
    <property type="entry name" value="HisK_dim/P_dom"/>
</dbReference>
<dbReference type="PANTHER" id="PTHR24422:SF27">
    <property type="entry name" value="PROTEIN-GLUTAMATE O-METHYLTRANSFERASE"/>
    <property type="match status" value="1"/>
</dbReference>